<dbReference type="SUPFAM" id="SSF53448">
    <property type="entry name" value="Nucleotide-diphospho-sugar transferases"/>
    <property type="match status" value="1"/>
</dbReference>
<dbReference type="PANTHER" id="PTHR46390">
    <property type="entry name" value="MANNOSE-1-PHOSPHATE GUANYLYLTRANSFERASE"/>
    <property type="match status" value="1"/>
</dbReference>
<accession>A0A2S6GX97</accession>
<feature type="domain" description="Nucleotidyl transferase" evidence="1">
    <location>
        <begin position="12"/>
        <end position="285"/>
    </location>
</feature>
<name>A0A2S6GX97_9PSEU</name>
<keyword evidence="3" id="KW-0808">Transferase</keyword>
<evidence type="ECO:0000313" key="4">
    <source>
        <dbReference type="Proteomes" id="UP000239203"/>
    </source>
</evidence>
<dbReference type="Pfam" id="PF22640">
    <property type="entry name" value="ManC_GMP_beta-helix"/>
    <property type="match status" value="1"/>
</dbReference>
<dbReference type="InterPro" id="IPR051161">
    <property type="entry name" value="Mannose-6P_isomerase_type2"/>
</dbReference>
<dbReference type="Pfam" id="PF00483">
    <property type="entry name" value="NTP_transferase"/>
    <property type="match status" value="1"/>
</dbReference>
<dbReference type="InterPro" id="IPR005835">
    <property type="entry name" value="NTP_transferase_dom"/>
</dbReference>
<dbReference type="AlphaFoldDB" id="A0A2S6GX97"/>
<evidence type="ECO:0000313" key="3">
    <source>
        <dbReference type="EMBL" id="PPK69806.1"/>
    </source>
</evidence>
<dbReference type="CDD" id="cd02509">
    <property type="entry name" value="GDP-M1P_Guanylyltransferase"/>
    <property type="match status" value="1"/>
</dbReference>
<keyword evidence="3" id="KW-0548">Nucleotidyltransferase</keyword>
<comment type="caution">
    <text evidence="3">The sequence shown here is derived from an EMBL/GenBank/DDBJ whole genome shotgun (WGS) entry which is preliminary data.</text>
</comment>
<sequence>MTSNVPEDLYVVVPAGGSGTRLWPLSRAGNPKFLHALTGTERSLLQATFDRLTPLAPPERLLVVTGTAHAAGVARQLPELPDRNILVEPFARDSCAAIALAAAVIHRRSPGAVMASFAADHLITDQVEFAYTVGRAVDGALAGNLMTIGITPTRPETGYGYLQCSEPARRAEIQPVREFKEKPTLEVATRYVESGSYLWNASMFVWRVDVFLAELAARRPDVAEPIGRIADAWDTDAQEDVLAELWPTVPKVAVEYAVMEPAAAEGKVATVPGDFGWSDIGDFETVVRLLGTDVGEGGRSFAGGVPDSRAVVVDGSDVIVVPAGGRLVATLGVRDLIVVDTSDAVLVCDRDRAQDIKKLTEILRDRGEAEYL</sequence>
<evidence type="ECO:0000259" key="1">
    <source>
        <dbReference type="Pfam" id="PF00483"/>
    </source>
</evidence>
<dbReference type="Proteomes" id="UP000239203">
    <property type="component" value="Unassembled WGS sequence"/>
</dbReference>
<dbReference type="OrthoDB" id="9806359at2"/>
<dbReference type="GO" id="GO:0009298">
    <property type="term" value="P:GDP-mannose biosynthetic process"/>
    <property type="evidence" value="ECO:0007669"/>
    <property type="project" value="TreeGrafter"/>
</dbReference>
<dbReference type="GO" id="GO:0004475">
    <property type="term" value="F:mannose-1-phosphate guanylyltransferase (GTP) activity"/>
    <property type="evidence" value="ECO:0007669"/>
    <property type="project" value="InterPro"/>
</dbReference>
<dbReference type="PANTHER" id="PTHR46390:SF1">
    <property type="entry name" value="MANNOSE-1-PHOSPHATE GUANYLYLTRANSFERASE"/>
    <property type="match status" value="1"/>
</dbReference>
<reference evidence="3 4" key="1">
    <citation type="submission" date="2018-02" db="EMBL/GenBank/DDBJ databases">
        <title>Genomic Encyclopedia of Archaeal and Bacterial Type Strains, Phase II (KMG-II): from individual species to whole genera.</title>
        <authorList>
            <person name="Goeker M."/>
        </authorList>
    </citation>
    <scope>NUCLEOTIDE SEQUENCE [LARGE SCALE GENOMIC DNA]</scope>
    <source>
        <strain evidence="3 4">YU 961-1</strain>
    </source>
</reference>
<dbReference type="InterPro" id="IPR054566">
    <property type="entry name" value="ManC/GMP-like_b-helix"/>
</dbReference>
<dbReference type="InterPro" id="IPR029044">
    <property type="entry name" value="Nucleotide-diphossugar_trans"/>
</dbReference>
<keyword evidence="4" id="KW-1185">Reference proteome</keyword>
<evidence type="ECO:0000259" key="2">
    <source>
        <dbReference type="Pfam" id="PF22640"/>
    </source>
</evidence>
<gene>
    <name evidence="3" type="ORF">CLV40_103416</name>
</gene>
<dbReference type="Gene3D" id="3.90.550.10">
    <property type="entry name" value="Spore Coat Polysaccharide Biosynthesis Protein SpsA, Chain A"/>
    <property type="match status" value="1"/>
</dbReference>
<protein>
    <submittedName>
        <fullName evidence="3">Mannose-1-phosphate guanylyltransferase</fullName>
    </submittedName>
</protein>
<proteinExistence type="predicted"/>
<organism evidence="3 4">
    <name type="scientific">Actinokineospora auranticolor</name>
    <dbReference type="NCBI Taxonomy" id="155976"/>
    <lineage>
        <taxon>Bacteria</taxon>
        <taxon>Bacillati</taxon>
        <taxon>Actinomycetota</taxon>
        <taxon>Actinomycetes</taxon>
        <taxon>Pseudonocardiales</taxon>
        <taxon>Pseudonocardiaceae</taxon>
        <taxon>Actinokineospora</taxon>
    </lineage>
</organism>
<dbReference type="InterPro" id="IPR049577">
    <property type="entry name" value="GMPP_N"/>
</dbReference>
<dbReference type="SUPFAM" id="SSF159283">
    <property type="entry name" value="Guanosine diphospho-D-mannose pyrophosphorylase/mannose-6-phosphate isomerase linker domain"/>
    <property type="match status" value="1"/>
</dbReference>
<feature type="domain" description="MannoseP isomerase/GMP-like beta-helix" evidence="2">
    <location>
        <begin position="309"/>
        <end position="361"/>
    </location>
</feature>
<dbReference type="EMBL" id="PTIX01000003">
    <property type="protein sequence ID" value="PPK69806.1"/>
    <property type="molecule type" value="Genomic_DNA"/>
</dbReference>
<dbReference type="RefSeq" id="WP_104478201.1">
    <property type="nucleotide sequence ID" value="NZ_CP154825.1"/>
</dbReference>